<sequence length="143" mass="16279">MWILTSKDWNIHSVSATLKRQPNFAEHASQLPMHMLRQAQAQVLNRIKTDCHSLLIIMLLNIDPGQQMKFLSGKSLFSIPVCKQKQVLSWCMGTYPWWSSFVGSAKATGTAYWESDPSGFSLLGTSLSHIRYCIHISKLIWLL</sequence>
<keyword evidence="2" id="KW-1185">Reference proteome</keyword>
<proteinExistence type="predicted"/>
<evidence type="ECO:0000313" key="2">
    <source>
        <dbReference type="Proteomes" id="UP001472677"/>
    </source>
</evidence>
<dbReference type="Proteomes" id="UP001472677">
    <property type="component" value="Unassembled WGS sequence"/>
</dbReference>
<name>A0ABR1ZAA4_9ROSI</name>
<accession>A0ABR1ZAA4</accession>
<comment type="caution">
    <text evidence="1">The sequence shown here is derived from an EMBL/GenBank/DDBJ whole genome shotgun (WGS) entry which is preliminary data.</text>
</comment>
<evidence type="ECO:0000313" key="1">
    <source>
        <dbReference type="EMBL" id="KAK8476804.1"/>
    </source>
</evidence>
<reference evidence="1 2" key="1">
    <citation type="journal article" date="2024" name="G3 (Bethesda)">
        <title>Genome assembly of Hibiscus sabdariffa L. provides insights into metabolisms of medicinal natural products.</title>
        <authorList>
            <person name="Kim T."/>
        </authorList>
    </citation>
    <scope>NUCLEOTIDE SEQUENCE [LARGE SCALE GENOMIC DNA]</scope>
    <source>
        <strain evidence="1">TK-2024</strain>
        <tissue evidence="1">Old leaves</tissue>
    </source>
</reference>
<dbReference type="EMBL" id="JBBPBM010002553">
    <property type="protein sequence ID" value="KAK8476804.1"/>
    <property type="molecule type" value="Genomic_DNA"/>
</dbReference>
<organism evidence="1 2">
    <name type="scientific">Hibiscus sabdariffa</name>
    <name type="common">roselle</name>
    <dbReference type="NCBI Taxonomy" id="183260"/>
    <lineage>
        <taxon>Eukaryota</taxon>
        <taxon>Viridiplantae</taxon>
        <taxon>Streptophyta</taxon>
        <taxon>Embryophyta</taxon>
        <taxon>Tracheophyta</taxon>
        <taxon>Spermatophyta</taxon>
        <taxon>Magnoliopsida</taxon>
        <taxon>eudicotyledons</taxon>
        <taxon>Gunneridae</taxon>
        <taxon>Pentapetalae</taxon>
        <taxon>rosids</taxon>
        <taxon>malvids</taxon>
        <taxon>Malvales</taxon>
        <taxon>Malvaceae</taxon>
        <taxon>Malvoideae</taxon>
        <taxon>Hibiscus</taxon>
    </lineage>
</organism>
<gene>
    <name evidence="1" type="ORF">V6N12_036967</name>
</gene>
<protein>
    <submittedName>
        <fullName evidence="1">Uncharacterized protein</fullName>
    </submittedName>
</protein>